<protein>
    <submittedName>
        <fullName evidence="1">Uncharacterized protein</fullName>
    </submittedName>
</protein>
<dbReference type="EMBL" id="HACA01019473">
    <property type="protein sequence ID" value="CDW36834.1"/>
    <property type="molecule type" value="Transcribed_RNA"/>
</dbReference>
<accession>A0A0K2UF06</accession>
<reference evidence="1" key="1">
    <citation type="submission" date="2014-05" db="EMBL/GenBank/DDBJ databases">
        <authorList>
            <person name="Chronopoulou M."/>
        </authorList>
    </citation>
    <scope>NUCLEOTIDE SEQUENCE</scope>
    <source>
        <tissue evidence="1">Whole organism</tissue>
    </source>
</reference>
<name>A0A0K2UF06_LEPSM</name>
<proteinExistence type="predicted"/>
<feature type="non-terminal residue" evidence="1">
    <location>
        <position position="1"/>
    </location>
</feature>
<dbReference type="AlphaFoldDB" id="A0A0K2UF06"/>
<evidence type="ECO:0000313" key="1">
    <source>
        <dbReference type="EMBL" id="CDW36834.1"/>
    </source>
</evidence>
<organism evidence="1">
    <name type="scientific">Lepeophtheirus salmonis</name>
    <name type="common">Salmon louse</name>
    <name type="synonym">Caligus salmonis</name>
    <dbReference type="NCBI Taxonomy" id="72036"/>
    <lineage>
        <taxon>Eukaryota</taxon>
        <taxon>Metazoa</taxon>
        <taxon>Ecdysozoa</taxon>
        <taxon>Arthropoda</taxon>
        <taxon>Crustacea</taxon>
        <taxon>Multicrustacea</taxon>
        <taxon>Hexanauplia</taxon>
        <taxon>Copepoda</taxon>
        <taxon>Siphonostomatoida</taxon>
        <taxon>Caligidae</taxon>
        <taxon>Lepeophtheirus</taxon>
    </lineage>
</organism>
<sequence>YTFCGFSFIDVLKNDLSSLHIFRYIICSYARPLSQNGANEAQFTLVIYHTIILLSSNNIHKYVEGKAK</sequence>